<feature type="region of interest" description="Disordered" evidence="1">
    <location>
        <begin position="104"/>
        <end position="143"/>
    </location>
</feature>
<evidence type="ECO:0000313" key="3">
    <source>
        <dbReference type="Proteomes" id="UP001497623"/>
    </source>
</evidence>
<name>A0AAV2PTF4_MEGNR</name>
<feature type="region of interest" description="Disordered" evidence="1">
    <location>
        <begin position="410"/>
        <end position="430"/>
    </location>
</feature>
<proteinExistence type="predicted"/>
<feature type="compositionally biased region" description="Polar residues" evidence="1">
    <location>
        <begin position="54"/>
        <end position="64"/>
    </location>
</feature>
<feature type="compositionally biased region" description="Polar residues" evidence="1">
    <location>
        <begin position="117"/>
        <end position="134"/>
    </location>
</feature>
<feature type="region of interest" description="Disordered" evidence="1">
    <location>
        <begin position="1"/>
        <end position="81"/>
    </location>
</feature>
<feature type="compositionally biased region" description="Low complexity" evidence="1">
    <location>
        <begin position="421"/>
        <end position="430"/>
    </location>
</feature>
<gene>
    <name evidence="2" type="ORF">MNOR_LOCUS4407</name>
</gene>
<dbReference type="Proteomes" id="UP001497623">
    <property type="component" value="Unassembled WGS sequence"/>
</dbReference>
<feature type="compositionally biased region" description="Pro residues" evidence="1">
    <location>
        <begin position="15"/>
        <end position="28"/>
    </location>
</feature>
<accession>A0AAV2PTF4</accession>
<keyword evidence="3" id="KW-1185">Reference proteome</keyword>
<sequence>MAPADAQDDGGLYQPPRPPLPAPTPYTHPRPLMSAAPQRPALSPAPSVTRLAQLHQQSINQQAPSPHPRPLAAPTQSQQAQGAFIQHLGSHTLPVCAQGSSQPQALPGLSQGPPPCFSQQPQQHSVSSIQSLPHTTAPIPHNPLTHQNSLPVLPTIRPPTSQTQVVTSQRYLPFEPTPLFQPPLNPRVGAAGLPPSAIRAEELPPPNFLHALAPRSPLGGHGSLSCPTSLSEQVSAGGSTGGLVYSHTGGGGLGGFPGAALSVCSAPGPGCWSLPRDTHAPTTTSQEMAGGTPAHERGASAPAAMVGVGGGGGEELKTRSLPTRCHHGAGRPGAASGVMSRRNLVLSEGEAGGGPGQGSSSLLCEEDGFYFNQPLMEEGEEDLYGSSEDLSSGSSILEKLMVWAYYNAEGQETEGGPPPQGTATAAATNA</sequence>
<comment type="caution">
    <text evidence="2">The sequence shown here is derived from an EMBL/GenBank/DDBJ whole genome shotgun (WGS) entry which is preliminary data.</text>
</comment>
<feature type="region of interest" description="Disordered" evidence="1">
    <location>
        <begin position="275"/>
        <end position="339"/>
    </location>
</feature>
<protein>
    <submittedName>
        <fullName evidence="2">Uncharacterized protein</fullName>
    </submittedName>
</protein>
<reference evidence="2 3" key="1">
    <citation type="submission" date="2024-05" db="EMBL/GenBank/DDBJ databases">
        <authorList>
            <person name="Wallberg A."/>
        </authorList>
    </citation>
    <scope>NUCLEOTIDE SEQUENCE [LARGE SCALE GENOMIC DNA]</scope>
</reference>
<feature type="non-terminal residue" evidence="2">
    <location>
        <position position="430"/>
    </location>
</feature>
<organism evidence="2 3">
    <name type="scientific">Meganyctiphanes norvegica</name>
    <name type="common">Northern krill</name>
    <name type="synonym">Thysanopoda norvegica</name>
    <dbReference type="NCBI Taxonomy" id="48144"/>
    <lineage>
        <taxon>Eukaryota</taxon>
        <taxon>Metazoa</taxon>
        <taxon>Ecdysozoa</taxon>
        <taxon>Arthropoda</taxon>
        <taxon>Crustacea</taxon>
        <taxon>Multicrustacea</taxon>
        <taxon>Malacostraca</taxon>
        <taxon>Eumalacostraca</taxon>
        <taxon>Eucarida</taxon>
        <taxon>Euphausiacea</taxon>
        <taxon>Euphausiidae</taxon>
        <taxon>Meganyctiphanes</taxon>
    </lineage>
</organism>
<evidence type="ECO:0000313" key="2">
    <source>
        <dbReference type="EMBL" id="CAL4064949.1"/>
    </source>
</evidence>
<evidence type="ECO:0000256" key="1">
    <source>
        <dbReference type="SAM" id="MobiDB-lite"/>
    </source>
</evidence>
<dbReference type="EMBL" id="CAXKWB010001616">
    <property type="protein sequence ID" value="CAL4064949.1"/>
    <property type="molecule type" value="Genomic_DNA"/>
</dbReference>
<dbReference type="AlphaFoldDB" id="A0AAV2PTF4"/>